<feature type="compositionally biased region" description="Basic residues" evidence="1">
    <location>
        <begin position="67"/>
        <end position="84"/>
    </location>
</feature>
<keyword evidence="3" id="KW-1185">Reference proteome</keyword>
<sequence>MENSFKSHWGKKKLKASDPVGKQTAKGLAAFQKVKDDLDAVIDAATEEFYSDLLRAIDKIISTTHKNLGRPKRHTTQSTKKSKHASSPSRNEKDTTQLGCALESVILTDKERKSPRKNNRLPVLFIRGQCANWTSIQNHIESEHTHCKFLLISASDAKPMILIQNALEKKPQSLFVLLRQPESLENNGLLENIIEILHISHVNTYLAINSTENPSAVCKRISRHNCTAFDARIVELGSPADLLDGIMEKLLFRADTQSQLRGLRLSGELLNFTRGRYLFQNYSIVEFRKCLVCAVLMHCTASEACVNQINKTWMCVSPYKHFLQGMSCLLDYNPKEMSFEDYLHVYCNLESGEFLKVFKENKPTWKRSAMKARLRQLLVYLEQDKLLVTQYGSKCKEIISSLEVDDDQNMENRAPTKSTAGKNRPTKSAAEYMKDQSRSENKNKVTDQLAKQLLNFVEELLKCSEFEKREMMVTTDEKHSVFLRASTDTEFQSALNQSANKRCGSGQLDICTICRLIVHFNTMASHIPLSGLFEVFKGENSFQLNDCDIDTESRFFNAIAYLDYVGVINCASEGFIKLLSPLPVFAFSTELFS</sequence>
<reference evidence="2" key="1">
    <citation type="submission" date="2022-01" db="EMBL/GenBank/DDBJ databases">
        <title>Genome Sequence Resource for Two Populations of Ditylenchus destructor, the Migratory Endoparasitic Phytonematode.</title>
        <authorList>
            <person name="Zhang H."/>
            <person name="Lin R."/>
            <person name="Xie B."/>
        </authorList>
    </citation>
    <scope>NUCLEOTIDE SEQUENCE</scope>
    <source>
        <strain evidence="2">BazhouSP</strain>
    </source>
</reference>
<protein>
    <submittedName>
        <fullName evidence="2">Uncharacterized protein</fullName>
    </submittedName>
</protein>
<feature type="compositionally biased region" description="Basic and acidic residues" evidence="1">
    <location>
        <begin position="432"/>
        <end position="444"/>
    </location>
</feature>
<evidence type="ECO:0000313" key="3">
    <source>
        <dbReference type="Proteomes" id="UP001201812"/>
    </source>
</evidence>
<organism evidence="2 3">
    <name type="scientific">Ditylenchus destructor</name>
    <dbReference type="NCBI Taxonomy" id="166010"/>
    <lineage>
        <taxon>Eukaryota</taxon>
        <taxon>Metazoa</taxon>
        <taxon>Ecdysozoa</taxon>
        <taxon>Nematoda</taxon>
        <taxon>Chromadorea</taxon>
        <taxon>Rhabditida</taxon>
        <taxon>Tylenchina</taxon>
        <taxon>Tylenchomorpha</taxon>
        <taxon>Sphaerularioidea</taxon>
        <taxon>Anguinidae</taxon>
        <taxon>Anguininae</taxon>
        <taxon>Ditylenchus</taxon>
    </lineage>
</organism>
<feature type="region of interest" description="Disordered" evidence="1">
    <location>
        <begin position="65"/>
        <end position="95"/>
    </location>
</feature>
<proteinExistence type="predicted"/>
<name>A0AAD4RBP0_9BILA</name>
<comment type="caution">
    <text evidence="2">The sequence shown here is derived from an EMBL/GenBank/DDBJ whole genome shotgun (WGS) entry which is preliminary data.</text>
</comment>
<feature type="region of interest" description="Disordered" evidence="1">
    <location>
        <begin position="409"/>
        <end position="444"/>
    </location>
</feature>
<evidence type="ECO:0000313" key="2">
    <source>
        <dbReference type="EMBL" id="KAI1725344.1"/>
    </source>
</evidence>
<dbReference type="AlphaFoldDB" id="A0AAD4RBP0"/>
<evidence type="ECO:0000256" key="1">
    <source>
        <dbReference type="SAM" id="MobiDB-lite"/>
    </source>
</evidence>
<dbReference type="Proteomes" id="UP001201812">
    <property type="component" value="Unassembled WGS sequence"/>
</dbReference>
<accession>A0AAD4RBP0</accession>
<gene>
    <name evidence="2" type="ORF">DdX_02000</name>
</gene>
<dbReference type="EMBL" id="JAKKPZ010000002">
    <property type="protein sequence ID" value="KAI1725344.1"/>
    <property type="molecule type" value="Genomic_DNA"/>
</dbReference>
<feature type="region of interest" description="Disordered" evidence="1">
    <location>
        <begin position="1"/>
        <end position="22"/>
    </location>
</feature>